<evidence type="ECO:0000256" key="2">
    <source>
        <dbReference type="ARBA" id="ARBA00023125"/>
    </source>
</evidence>
<dbReference type="SUPFAM" id="SSF53822">
    <property type="entry name" value="Periplasmic binding protein-like I"/>
    <property type="match status" value="1"/>
</dbReference>
<dbReference type="InterPro" id="IPR000843">
    <property type="entry name" value="HTH_LacI"/>
</dbReference>
<dbReference type="EMBL" id="JARXHW010000043">
    <property type="protein sequence ID" value="MDQ8208878.1"/>
    <property type="molecule type" value="Genomic_DNA"/>
</dbReference>
<dbReference type="Gene3D" id="3.40.50.2300">
    <property type="match status" value="1"/>
</dbReference>
<dbReference type="InterPro" id="IPR028082">
    <property type="entry name" value="Peripla_BP_I"/>
</dbReference>
<proteinExistence type="predicted"/>
<keyword evidence="6" id="KW-1185">Reference proteome</keyword>
<evidence type="ECO:0000313" key="5">
    <source>
        <dbReference type="EMBL" id="MDQ8208878.1"/>
    </source>
</evidence>
<accession>A0ABU1AXP6</accession>
<dbReference type="SUPFAM" id="SSF47413">
    <property type="entry name" value="lambda repressor-like DNA-binding domains"/>
    <property type="match status" value="1"/>
</dbReference>
<organism evidence="5 6">
    <name type="scientific">Thalassobacterium maritimum</name>
    <dbReference type="NCBI Taxonomy" id="3041265"/>
    <lineage>
        <taxon>Bacteria</taxon>
        <taxon>Pseudomonadati</taxon>
        <taxon>Verrucomicrobiota</taxon>
        <taxon>Opitutia</taxon>
        <taxon>Puniceicoccales</taxon>
        <taxon>Coraliomargaritaceae</taxon>
        <taxon>Thalassobacterium</taxon>
    </lineage>
</organism>
<sequence>MKQPSFRQIANKLGLSASTVSRALHKDPRIRPETAKRVMDALKEEGYELDPAVSVGMSKIRQRSFYRESIAWCGTAPRESCPWFEPMFQSAEDYGSRLGYKIEHFSIEKKSTSNFRQLSNKWKARGINGVVLGPFKDQQRNLSFRWRDFAWVVIGHPFEDPALHSVGRDFLADIRRALDWLKKQGSRRPCFLQQKDSSYAYKNPLLLSSITNYNDTHANTPTPCFEPDDQNPEALRSWEKQNRPDGLILPHYPSPKLQRLLQPLLDTIPVVFLTSPNVSIPSNHAYFQPRLEVMGQASINLLHRLLFNRELGIPSYKQSIYLDSNLVAASVD</sequence>
<dbReference type="Gene3D" id="1.10.260.40">
    <property type="entry name" value="lambda repressor-like DNA-binding domains"/>
    <property type="match status" value="1"/>
</dbReference>
<evidence type="ECO:0000256" key="3">
    <source>
        <dbReference type="ARBA" id="ARBA00023163"/>
    </source>
</evidence>
<evidence type="ECO:0000313" key="6">
    <source>
        <dbReference type="Proteomes" id="UP001225316"/>
    </source>
</evidence>
<dbReference type="GO" id="GO:0003677">
    <property type="term" value="F:DNA binding"/>
    <property type="evidence" value="ECO:0007669"/>
    <property type="project" value="UniProtKB-KW"/>
</dbReference>
<dbReference type="Pfam" id="PF00356">
    <property type="entry name" value="LacI"/>
    <property type="match status" value="1"/>
</dbReference>
<comment type="caution">
    <text evidence="5">The sequence shown here is derived from an EMBL/GenBank/DDBJ whole genome shotgun (WGS) entry which is preliminary data.</text>
</comment>
<keyword evidence="3" id="KW-0804">Transcription</keyword>
<evidence type="ECO:0000256" key="1">
    <source>
        <dbReference type="ARBA" id="ARBA00023015"/>
    </source>
</evidence>
<keyword evidence="2 5" id="KW-0238">DNA-binding</keyword>
<dbReference type="SMART" id="SM00354">
    <property type="entry name" value="HTH_LACI"/>
    <property type="match status" value="1"/>
</dbReference>
<reference evidence="5 6" key="1">
    <citation type="submission" date="2023-04" db="EMBL/GenBank/DDBJ databases">
        <title>A novel bacteria isolated from coastal sediment.</title>
        <authorList>
            <person name="Liu X.-J."/>
            <person name="Du Z.-J."/>
        </authorList>
    </citation>
    <scope>NUCLEOTIDE SEQUENCE [LARGE SCALE GENOMIC DNA]</scope>
    <source>
        <strain evidence="5 6">SDUM461003</strain>
    </source>
</reference>
<dbReference type="PANTHER" id="PTHR30146">
    <property type="entry name" value="LACI-RELATED TRANSCRIPTIONAL REPRESSOR"/>
    <property type="match status" value="1"/>
</dbReference>
<name>A0ABU1AXP6_9BACT</name>
<dbReference type="Proteomes" id="UP001225316">
    <property type="component" value="Unassembled WGS sequence"/>
</dbReference>
<dbReference type="RefSeq" id="WP_308951605.1">
    <property type="nucleotide sequence ID" value="NZ_JARXHW010000043.1"/>
</dbReference>
<dbReference type="PANTHER" id="PTHR30146:SF24">
    <property type="entry name" value="XYLOSE OPERON REGULATORY PROTEIN"/>
    <property type="match status" value="1"/>
</dbReference>
<dbReference type="PROSITE" id="PS50932">
    <property type="entry name" value="HTH_LACI_2"/>
    <property type="match status" value="1"/>
</dbReference>
<dbReference type="InterPro" id="IPR010982">
    <property type="entry name" value="Lambda_DNA-bd_dom_sf"/>
</dbReference>
<evidence type="ECO:0000259" key="4">
    <source>
        <dbReference type="PROSITE" id="PS50932"/>
    </source>
</evidence>
<protein>
    <submittedName>
        <fullName evidence="5">LacI family DNA-binding transcriptional regulator</fullName>
    </submittedName>
</protein>
<keyword evidence="1" id="KW-0805">Transcription regulation</keyword>
<dbReference type="CDD" id="cd01392">
    <property type="entry name" value="HTH_LacI"/>
    <property type="match status" value="1"/>
</dbReference>
<feature type="domain" description="HTH lacI-type" evidence="4">
    <location>
        <begin position="4"/>
        <end position="52"/>
    </location>
</feature>
<gene>
    <name evidence="5" type="ORF">QEH52_15225</name>
</gene>